<dbReference type="RefSeq" id="WP_286301778.1">
    <property type="nucleotide sequence ID" value="NZ_AP027728.1"/>
</dbReference>
<reference evidence="3" key="1">
    <citation type="journal article" date="2019" name="Int. J. Syst. Evol. Microbiol.">
        <title>The Global Catalogue of Microorganisms (GCM) 10K type strain sequencing project: providing services to taxonomists for standard genome sequencing and annotation.</title>
        <authorList>
            <consortium name="The Broad Institute Genomics Platform"/>
            <consortium name="The Broad Institute Genome Sequencing Center for Infectious Disease"/>
            <person name="Wu L."/>
            <person name="Ma J."/>
        </authorList>
    </citation>
    <scope>NUCLEOTIDE SEQUENCE [LARGE SCALE GENOMIC DNA]</scope>
    <source>
        <strain evidence="3">NBRC 106310</strain>
    </source>
</reference>
<gene>
    <name evidence="2" type="ORF">GCM10025863_05520</name>
</gene>
<keyword evidence="3" id="KW-1185">Reference proteome</keyword>
<proteinExistence type="predicted"/>
<evidence type="ECO:0000313" key="2">
    <source>
        <dbReference type="EMBL" id="BDZ37938.1"/>
    </source>
</evidence>
<protein>
    <recommendedName>
        <fullName evidence="4">DUF58 domain-containing protein</fullName>
    </recommendedName>
</protein>
<evidence type="ECO:0000313" key="3">
    <source>
        <dbReference type="Proteomes" id="UP001321543"/>
    </source>
</evidence>
<keyword evidence="1" id="KW-0812">Transmembrane</keyword>
<keyword evidence="1" id="KW-0472">Membrane</keyword>
<dbReference type="EMBL" id="AP027728">
    <property type="protein sequence ID" value="BDZ37938.1"/>
    <property type="molecule type" value="Genomic_DNA"/>
</dbReference>
<dbReference type="Proteomes" id="UP001321543">
    <property type="component" value="Chromosome"/>
</dbReference>
<accession>A0ABM8FR47</accession>
<keyword evidence="1" id="KW-1133">Transmembrane helix</keyword>
<feature type="transmembrane region" description="Helical" evidence="1">
    <location>
        <begin position="12"/>
        <end position="34"/>
    </location>
</feature>
<name>A0ABM8FR47_9MICO</name>
<evidence type="ECO:0000256" key="1">
    <source>
        <dbReference type="SAM" id="Phobius"/>
    </source>
</evidence>
<sequence>MTPSPGTERARRAGPSLFFAVFGAVGVLIVGVVLSRPDVVAVGLPLALWSAHALNSRGGGGVAVHIDRVADAADTRLKDEIRVESDADMVEVAVVQAERTGRRVFVPGRFTMRASSRPLHSGPLVSVQLTARTIDADAAELGAPQASAAITRTVQPPPHRLPRMPLAPRLTGCTAHTKVCVRGRAATSATSIPSRPETSCAGWIGKRRRVRPGARGSC</sequence>
<evidence type="ECO:0008006" key="4">
    <source>
        <dbReference type="Google" id="ProtNLM"/>
    </source>
</evidence>
<organism evidence="2 3">
    <name type="scientific">Microbacterium suwonense</name>
    <dbReference type="NCBI Taxonomy" id="683047"/>
    <lineage>
        <taxon>Bacteria</taxon>
        <taxon>Bacillati</taxon>
        <taxon>Actinomycetota</taxon>
        <taxon>Actinomycetes</taxon>
        <taxon>Micrococcales</taxon>
        <taxon>Microbacteriaceae</taxon>
        <taxon>Microbacterium</taxon>
    </lineage>
</organism>